<dbReference type="AlphaFoldDB" id="A0AAV4HDN4"/>
<evidence type="ECO:0000313" key="3">
    <source>
        <dbReference type="Proteomes" id="UP000762676"/>
    </source>
</evidence>
<evidence type="ECO:0000259" key="1">
    <source>
        <dbReference type="PROSITE" id="PS50994"/>
    </source>
</evidence>
<dbReference type="SUPFAM" id="SSF53098">
    <property type="entry name" value="Ribonuclease H-like"/>
    <property type="match status" value="1"/>
</dbReference>
<evidence type="ECO:0000313" key="2">
    <source>
        <dbReference type="EMBL" id="GFR95824.1"/>
    </source>
</evidence>
<dbReference type="EMBL" id="BMAT01001938">
    <property type="protein sequence ID" value="GFR95824.1"/>
    <property type="molecule type" value="Genomic_DNA"/>
</dbReference>
<reference evidence="2 3" key="1">
    <citation type="journal article" date="2021" name="Elife">
        <title>Chloroplast acquisition without the gene transfer in kleptoplastic sea slugs, Plakobranchus ocellatus.</title>
        <authorList>
            <person name="Maeda T."/>
            <person name="Takahashi S."/>
            <person name="Yoshida T."/>
            <person name="Shimamura S."/>
            <person name="Takaki Y."/>
            <person name="Nagai Y."/>
            <person name="Toyoda A."/>
            <person name="Suzuki Y."/>
            <person name="Arimoto A."/>
            <person name="Ishii H."/>
            <person name="Satoh N."/>
            <person name="Nishiyama T."/>
            <person name="Hasebe M."/>
            <person name="Maruyama T."/>
            <person name="Minagawa J."/>
            <person name="Obokata J."/>
            <person name="Shigenobu S."/>
        </authorList>
    </citation>
    <scope>NUCLEOTIDE SEQUENCE [LARGE SCALE GENOMIC DNA]</scope>
</reference>
<dbReference type="GO" id="GO:0003676">
    <property type="term" value="F:nucleic acid binding"/>
    <property type="evidence" value="ECO:0007669"/>
    <property type="project" value="InterPro"/>
</dbReference>
<protein>
    <submittedName>
        <fullName evidence="2">Pol polyprotein</fullName>
    </submittedName>
</protein>
<feature type="domain" description="Integrase catalytic" evidence="1">
    <location>
        <begin position="1"/>
        <end position="126"/>
    </location>
</feature>
<proteinExistence type="predicted"/>
<keyword evidence="3" id="KW-1185">Reference proteome</keyword>
<dbReference type="InterPro" id="IPR050951">
    <property type="entry name" value="Retrovirus_Pol_polyprotein"/>
</dbReference>
<dbReference type="GO" id="GO:0015074">
    <property type="term" value="P:DNA integration"/>
    <property type="evidence" value="ECO:0007669"/>
    <property type="project" value="InterPro"/>
</dbReference>
<accession>A0AAV4HDN4</accession>
<dbReference type="PROSITE" id="PS50994">
    <property type="entry name" value="INTEGRASE"/>
    <property type="match status" value="1"/>
</dbReference>
<dbReference type="InterPro" id="IPR001584">
    <property type="entry name" value="Integrase_cat-core"/>
</dbReference>
<organism evidence="2 3">
    <name type="scientific">Elysia marginata</name>
    <dbReference type="NCBI Taxonomy" id="1093978"/>
    <lineage>
        <taxon>Eukaryota</taxon>
        <taxon>Metazoa</taxon>
        <taxon>Spiralia</taxon>
        <taxon>Lophotrochozoa</taxon>
        <taxon>Mollusca</taxon>
        <taxon>Gastropoda</taxon>
        <taxon>Heterobranchia</taxon>
        <taxon>Euthyneura</taxon>
        <taxon>Panpulmonata</taxon>
        <taxon>Sacoglossa</taxon>
        <taxon>Placobranchoidea</taxon>
        <taxon>Plakobranchidae</taxon>
        <taxon>Elysia</taxon>
    </lineage>
</organism>
<dbReference type="PANTHER" id="PTHR37984">
    <property type="entry name" value="PROTEIN CBG26694"/>
    <property type="match status" value="1"/>
</dbReference>
<dbReference type="InterPro" id="IPR012337">
    <property type="entry name" value="RNaseH-like_sf"/>
</dbReference>
<sequence length="222" mass="25079">MPLRNIDTVTVAEALVDIFSRTGIPQEILSDRGTQFTSDLMGEICRLLSMKKLTTSPYHPQCNGLVERFNATLKSMLKRPYEVIEKTGPNVYQVDTGATQKSYHANLLKKYYDRAAEPKEIGILQCAVASVIDEDEGEELCHDAPQSKLEMPSLAQTETIKDVVISDDLSQRQQEELNSLLVEYKDVLTDVPGRTNSYTYDILYSYKEETIPYSPSHEGYVK</sequence>
<name>A0AAV4HDN4_9GAST</name>
<dbReference type="Proteomes" id="UP000762676">
    <property type="component" value="Unassembled WGS sequence"/>
</dbReference>
<dbReference type="Gene3D" id="3.30.420.10">
    <property type="entry name" value="Ribonuclease H-like superfamily/Ribonuclease H"/>
    <property type="match status" value="1"/>
</dbReference>
<dbReference type="PANTHER" id="PTHR37984:SF15">
    <property type="entry name" value="INTEGRASE CATALYTIC DOMAIN-CONTAINING PROTEIN"/>
    <property type="match status" value="1"/>
</dbReference>
<comment type="caution">
    <text evidence="2">The sequence shown here is derived from an EMBL/GenBank/DDBJ whole genome shotgun (WGS) entry which is preliminary data.</text>
</comment>
<dbReference type="InterPro" id="IPR036397">
    <property type="entry name" value="RNaseH_sf"/>
</dbReference>
<gene>
    <name evidence="2" type="ORF">ElyMa_000953400</name>
</gene>